<protein>
    <submittedName>
        <fullName evidence="1">Uncharacterized protein</fullName>
    </submittedName>
</protein>
<keyword evidence="2" id="KW-1185">Reference proteome</keyword>
<dbReference type="AlphaFoldDB" id="A0A2Z6SIU8"/>
<dbReference type="SUPFAM" id="SSF56112">
    <property type="entry name" value="Protein kinase-like (PK-like)"/>
    <property type="match status" value="1"/>
</dbReference>
<accession>A0A2Z6SIU8</accession>
<dbReference type="Gene3D" id="1.10.510.10">
    <property type="entry name" value="Transferase(Phosphotransferase) domain 1"/>
    <property type="match status" value="1"/>
</dbReference>
<gene>
    <name evidence="1" type="ORF">RclHR1_00960009</name>
</gene>
<dbReference type="Proteomes" id="UP000247702">
    <property type="component" value="Unassembled WGS sequence"/>
</dbReference>
<evidence type="ECO:0000313" key="1">
    <source>
        <dbReference type="EMBL" id="GBC10392.1"/>
    </source>
</evidence>
<organism evidence="1 2">
    <name type="scientific">Rhizophagus clarus</name>
    <dbReference type="NCBI Taxonomy" id="94130"/>
    <lineage>
        <taxon>Eukaryota</taxon>
        <taxon>Fungi</taxon>
        <taxon>Fungi incertae sedis</taxon>
        <taxon>Mucoromycota</taxon>
        <taxon>Glomeromycotina</taxon>
        <taxon>Glomeromycetes</taxon>
        <taxon>Glomerales</taxon>
        <taxon>Glomeraceae</taxon>
        <taxon>Rhizophagus</taxon>
    </lineage>
</organism>
<dbReference type="EMBL" id="BEXD01004381">
    <property type="protein sequence ID" value="GBC10392.1"/>
    <property type="molecule type" value="Genomic_DNA"/>
</dbReference>
<comment type="caution">
    <text evidence="1">The sequence shown here is derived from an EMBL/GenBank/DDBJ whole genome shotgun (WGS) entry which is preliminary data.</text>
</comment>
<proteinExistence type="predicted"/>
<evidence type="ECO:0000313" key="2">
    <source>
        <dbReference type="Proteomes" id="UP000247702"/>
    </source>
</evidence>
<name>A0A2Z6SIU8_9GLOM</name>
<dbReference type="InterPro" id="IPR011009">
    <property type="entry name" value="Kinase-like_dom_sf"/>
</dbReference>
<sequence>MIMYFVATGRQPFYNRAHDHELALDICKGVRPEINESEAPKCYIDLMKKCWDLNPNNRPYIDEVDELITSFHKSSGVDIFIVENEEIEMQFKEAEEYRKANLSCVKNYQAATHPQAIYTSRLLNPFTDYLDCLI</sequence>
<reference evidence="1 2" key="1">
    <citation type="submission" date="2017-11" db="EMBL/GenBank/DDBJ databases">
        <title>The genome of Rhizophagus clarus HR1 reveals common genetic basis of auxotrophy among arbuscular mycorrhizal fungi.</title>
        <authorList>
            <person name="Kobayashi Y."/>
        </authorList>
    </citation>
    <scope>NUCLEOTIDE SEQUENCE [LARGE SCALE GENOMIC DNA]</scope>
    <source>
        <strain evidence="1 2">HR1</strain>
    </source>
</reference>